<evidence type="ECO:0000313" key="1">
    <source>
        <dbReference type="EMBL" id="KAE8415803.1"/>
    </source>
</evidence>
<sequence length="57" mass="6199">MAKVALATGGVSGIGLAVCKSLATQASQIAVVDETPYRGGYHRIAEWHIRPRERHRL</sequence>
<dbReference type="Gene3D" id="3.40.50.720">
    <property type="entry name" value="NAD(P)-binding Rossmann-like Domain"/>
    <property type="match status" value="1"/>
</dbReference>
<evidence type="ECO:0000313" key="2">
    <source>
        <dbReference type="Proteomes" id="UP000325395"/>
    </source>
</evidence>
<gene>
    <name evidence="1" type="ORF">BDV36DRAFT_297684</name>
</gene>
<protein>
    <recommendedName>
        <fullName evidence="3">NAD-dependent epimerase/dehydratase domain-containing protein</fullName>
    </recommendedName>
</protein>
<organism evidence="1 2">
    <name type="scientific">Aspergillus pseudocaelatus</name>
    <dbReference type="NCBI Taxonomy" id="1825620"/>
    <lineage>
        <taxon>Eukaryota</taxon>
        <taxon>Fungi</taxon>
        <taxon>Dikarya</taxon>
        <taxon>Ascomycota</taxon>
        <taxon>Pezizomycotina</taxon>
        <taxon>Eurotiomycetes</taxon>
        <taxon>Eurotiomycetidae</taxon>
        <taxon>Eurotiales</taxon>
        <taxon>Aspergillaceae</taxon>
        <taxon>Aspergillus</taxon>
        <taxon>Aspergillus subgen. Circumdati</taxon>
    </lineage>
</organism>
<dbReference type="InterPro" id="IPR036291">
    <property type="entry name" value="NAD(P)-bd_dom_sf"/>
</dbReference>
<name>A0ABQ6WGS9_9EURO</name>
<dbReference type="EMBL" id="ML735761">
    <property type="protein sequence ID" value="KAE8415803.1"/>
    <property type="molecule type" value="Genomic_DNA"/>
</dbReference>
<dbReference type="Proteomes" id="UP000325395">
    <property type="component" value="Unassembled WGS sequence"/>
</dbReference>
<evidence type="ECO:0008006" key="3">
    <source>
        <dbReference type="Google" id="ProtNLM"/>
    </source>
</evidence>
<accession>A0ABQ6WGS9</accession>
<dbReference type="SUPFAM" id="SSF51735">
    <property type="entry name" value="NAD(P)-binding Rossmann-fold domains"/>
    <property type="match status" value="1"/>
</dbReference>
<reference evidence="1 2" key="1">
    <citation type="submission" date="2019-04" db="EMBL/GenBank/DDBJ databases">
        <authorList>
            <consortium name="DOE Joint Genome Institute"/>
            <person name="Mondo S."/>
            <person name="Kjaerbolling I."/>
            <person name="Vesth T."/>
            <person name="Frisvad J.C."/>
            <person name="Nybo J.L."/>
            <person name="Theobald S."/>
            <person name="Kildgaard S."/>
            <person name="Isbrandt T."/>
            <person name="Kuo A."/>
            <person name="Sato A."/>
            <person name="Lyhne E.K."/>
            <person name="Kogle M.E."/>
            <person name="Wiebenga A."/>
            <person name="Kun R.S."/>
            <person name="Lubbers R.J."/>
            <person name="Makela M.R."/>
            <person name="Barry K."/>
            <person name="Chovatia M."/>
            <person name="Clum A."/>
            <person name="Daum C."/>
            <person name="Haridas S."/>
            <person name="He G."/>
            <person name="LaButti K."/>
            <person name="Lipzen A."/>
            <person name="Riley R."/>
            <person name="Salamov A."/>
            <person name="Simmons B.A."/>
            <person name="Magnuson J.K."/>
            <person name="Henrissat B."/>
            <person name="Mortensen U.H."/>
            <person name="Larsen T.O."/>
            <person name="Devries R.P."/>
            <person name="Grigoriev I.V."/>
            <person name="Machida M."/>
            <person name="Baker S.E."/>
            <person name="Andersen M.R."/>
            <person name="Cantor M.N."/>
            <person name="Hua S.X."/>
        </authorList>
    </citation>
    <scope>NUCLEOTIDE SEQUENCE [LARGE SCALE GENOMIC DNA]</scope>
    <source>
        <strain evidence="1 2">CBS 117616</strain>
    </source>
</reference>
<keyword evidence="2" id="KW-1185">Reference proteome</keyword>
<proteinExistence type="predicted"/>